<dbReference type="AlphaFoldDB" id="A0A061EUA3"/>
<dbReference type="InParanoid" id="A0A061EUA3"/>
<organism evidence="1 2">
    <name type="scientific">Theobroma cacao</name>
    <name type="common">Cacao</name>
    <name type="synonym">Cocoa</name>
    <dbReference type="NCBI Taxonomy" id="3641"/>
    <lineage>
        <taxon>Eukaryota</taxon>
        <taxon>Viridiplantae</taxon>
        <taxon>Streptophyta</taxon>
        <taxon>Embryophyta</taxon>
        <taxon>Tracheophyta</taxon>
        <taxon>Spermatophyta</taxon>
        <taxon>Magnoliopsida</taxon>
        <taxon>eudicotyledons</taxon>
        <taxon>Gunneridae</taxon>
        <taxon>Pentapetalae</taxon>
        <taxon>rosids</taxon>
        <taxon>malvids</taxon>
        <taxon>Malvales</taxon>
        <taxon>Malvaceae</taxon>
        <taxon>Byttnerioideae</taxon>
        <taxon>Theobroma</taxon>
    </lineage>
</organism>
<dbReference type="Gramene" id="EOY08396">
    <property type="protein sequence ID" value="EOY08396"/>
    <property type="gene ID" value="TCM_022786"/>
</dbReference>
<proteinExistence type="predicted"/>
<accession>A0A061EUA3</accession>
<evidence type="ECO:0000313" key="1">
    <source>
        <dbReference type="EMBL" id="EOY08396.1"/>
    </source>
</evidence>
<dbReference type="PANTHER" id="PTHR48464:SF1">
    <property type="entry name" value="MYB_SANT-LIKE DOMAIN-CONTAINING PROTEIN"/>
    <property type="match status" value="1"/>
</dbReference>
<evidence type="ECO:0000313" key="2">
    <source>
        <dbReference type="Proteomes" id="UP000026915"/>
    </source>
</evidence>
<dbReference type="PANTHER" id="PTHR48464">
    <property type="match status" value="1"/>
</dbReference>
<gene>
    <name evidence="1" type="ORF">TCM_022786</name>
</gene>
<dbReference type="eggNOG" id="ENOG502T1VC">
    <property type="taxonomic scope" value="Eukaryota"/>
</dbReference>
<keyword evidence="2" id="KW-1185">Reference proteome</keyword>
<sequence>MNVYRDIATVITGSRRVSSRDKWHAEGSNEQPTSRNSYIRLRTNRYVVSCYHKISNSLKCTVQHIETYCSLGDRSFGGMLECIADQATFKIKRQPVTRSRCPHRFVSLVVGYVHWAHTPVMTRKFGRDNHKEAAPFRRKSFPFFNEFSLMYARDHATGKNAQTETDILEEMQECNDTINEETEGENPAGYSFDNEDFSNIQPQTSGETIKEAGIEFSKSVGVEVNIQQKAQELDGILSQLEGLIARKRVLASIKLPESPTLMFVFFSIDPDRRLEWLRTFLADH</sequence>
<name>A0A061EUA3_THECC</name>
<dbReference type="Proteomes" id="UP000026915">
    <property type="component" value="Chromosome 5"/>
</dbReference>
<reference evidence="1 2" key="1">
    <citation type="journal article" date="2013" name="Genome Biol.">
        <title>The genome sequence of the most widely cultivated cacao type and its use to identify candidate genes regulating pod color.</title>
        <authorList>
            <person name="Motamayor J.C."/>
            <person name="Mockaitis K."/>
            <person name="Schmutz J."/>
            <person name="Haiminen N."/>
            <person name="Iii D.L."/>
            <person name="Cornejo O."/>
            <person name="Findley S.D."/>
            <person name="Zheng P."/>
            <person name="Utro F."/>
            <person name="Royaert S."/>
            <person name="Saski C."/>
            <person name="Jenkins J."/>
            <person name="Podicheti R."/>
            <person name="Zhao M."/>
            <person name="Scheffler B.E."/>
            <person name="Stack J.C."/>
            <person name="Feltus F.A."/>
            <person name="Mustiga G.M."/>
            <person name="Amores F."/>
            <person name="Phillips W."/>
            <person name="Marelli J.P."/>
            <person name="May G.D."/>
            <person name="Shapiro H."/>
            <person name="Ma J."/>
            <person name="Bustamante C.D."/>
            <person name="Schnell R.J."/>
            <person name="Main D."/>
            <person name="Gilbert D."/>
            <person name="Parida L."/>
            <person name="Kuhn D.N."/>
        </authorList>
    </citation>
    <scope>NUCLEOTIDE SEQUENCE [LARGE SCALE GENOMIC DNA]</scope>
    <source>
        <strain evidence="2">cv. Matina 1-6</strain>
    </source>
</reference>
<dbReference type="HOGENOM" id="CLU_981453_0_0_1"/>
<protein>
    <submittedName>
        <fullName evidence="1">Uncharacterized protein</fullName>
    </submittedName>
</protein>
<dbReference type="EMBL" id="CM001883">
    <property type="protein sequence ID" value="EOY08396.1"/>
    <property type="molecule type" value="Genomic_DNA"/>
</dbReference>